<dbReference type="InterPro" id="IPR023397">
    <property type="entry name" value="SAM-dep_MeTrfase_MraW_recog"/>
</dbReference>
<dbReference type="RefSeq" id="WP_034572667.1">
    <property type="nucleotide sequence ID" value="NZ_JRMP02000006.1"/>
</dbReference>
<dbReference type="EMBL" id="JRMP02000006">
    <property type="protein sequence ID" value="TLD94568.1"/>
    <property type="molecule type" value="Genomic_DNA"/>
</dbReference>
<dbReference type="PANTHER" id="PTHR11265">
    <property type="entry name" value="S-ADENOSYL-METHYLTRANSFERASE MRAW"/>
    <property type="match status" value="1"/>
</dbReference>
<evidence type="ECO:0000256" key="7">
    <source>
        <dbReference type="HAMAP-Rule" id="MF_01007"/>
    </source>
</evidence>
<evidence type="ECO:0000256" key="5">
    <source>
        <dbReference type="ARBA" id="ARBA00022679"/>
    </source>
</evidence>
<feature type="binding site" evidence="7">
    <location>
        <position position="147"/>
    </location>
    <ligand>
        <name>S-adenosyl-L-methionine</name>
        <dbReference type="ChEBI" id="CHEBI:59789"/>
    </ligand>
</feature>
<dbReference type="InterPro" id="IPR029063">
    <property type="entry name" value="SAM-dependent_MTases_sf"/>
</dbReference>
<dbReference type="OrthoDB" id="9806637at2"/>
<accession>A0A347VP44</accession>
<evidence type="ECO:0000313" key="11">
    <source>
        <dbReference type="Proteomes" id="UP000477070"/>
    </source>
</evidence>
<reference evidence="9" key="3">
    <citation type="submission" date="2018-04" db="EMBL/GenBank/DDBJ databases">
        <authorList>
            <person name="Sheh A."/>
            <person name="Shen Z."/>
            <person name="Mannion A.J."/>
            <person name="Fox J.G."/>
        </authorList>
    </citation>
    <scope>NUCLEOTIDE SEQUENCE</scope>
    <source>
        <strain evidence="9">MIT 97-6194</strain>
    </source>
</reference>
<dbReference type="GO" id="GO:0071424">
    <property type="term" value="F:rRNA (cytosine-N4-)-methyltransferase activity"/>
    <property type="evidence" value="ECO:0007669"/>
    <property type="project" value="UniProtKB-UniRule"/>
</dbReference>
<dbReference type="NCBIfam" id="TIGR00006">
    <property type="entry name" value="16S rRNA (cytosine(1402)-N(4))-methyltransferase RsmH"/>
    <property type="match status" value="1"/>
</dbReference>
<comment type="caution">
    <text evidence="9">The sequence shown here is derived from an EMBL/GenBank/DDBJ whole genome shotgun (WGS) entry which is preliminary data.</text>
</comment>
<evidence type="ECO:0000256" key="2">
    <source>
        <dbReference type="ARBA" id="ARBA00022490"/>
    </source>
</evidence>
<dbReference type="Pfam" id="PF01795">
    <property type="entry name" value="Methyltransf_5"/>
    <property type="match status" value="1"/>
</dbReference>
<keyword evidence="3 7" id="KW-0698">rRNA processing</keyword>
<dbReference type="PIRSF" id="PIRSF004486">
    <property type="entry name" value="MraW"/>
    <property type="match status" value="1"/>
</dbReference>
<evidence type="ECO:0000256" key="3">
    <source>
        <dbReference type="ARBA" id="ARBA00022552"/>
    </source>
</evidence>
<evidence type="ECO:0000256" key="1">
    <source>
        <dbReference type="ARBA" id="ARBA00010396"/>
    </source>
</evidence>
<name>A0A347VP44_9HELI</name>
<dbReference type="Gene3D" id="1.10.150.170">
    <property type="entry name" value="Putative methyltransferase TM0872, insert domain"/>
    <property type="match status" value="1"/>
</dbReference>
<dbReference type="EMBL" id="QBIU01000002">
    <property type="protein sequence ID" value="MWV70720.1"/>
    <property type="molecule type" value="Genomic_DNA"/>
</dbReference>
<evidence type="ECO:0000313" key="9">
    <source>
        <dbReference type="EMBL" id="TLD94568.1"/>
    </source>
</evidence>
<reference evidence="8 11" key="4">
    <citation type="submission" date="2019-12" db="EMBL/GenBank/DDBJ databases">
        <title>Multi-Generational Helicobacter saguini Isolates.</title>
        <authorList>
            <person name="Mannion A."/>
            <person name="Shen Z."/>
            <person name="Fox J.G."/>
        </authorList>
    </citation>
    <scope>NUCLEOTIDE SEQUENCE [LARGE SCALE GENOMIC DNA]</scope>
    <source>
        <strain evidence="8">16-048</strain>
        <strain evidence="11">16-048 (F4)</strain>
    </source>
</reference>
<reference evidence="9 10" key="2">
    <citation type="journal article" date="2016" name="Infect. Immun.">
        <title>Helicobacter saguini, a Novel Helicobacter Isolated from Cotton-Top Tamarins with Ulcerative Colitis, Has Proinflammatory Properties and Induces Typhlocolitis and Dysplasia in Gnotobiotic IL-10-/- Mice.</title>
        <authorList>
            <person name="Shen Z."/>
            <person name="Mannion A."/>
            <person name="Whary M.T."/>
            <person name="Muthupalani S."/>
            <person name="Sheh A."/>
            <person name="Feng Y."/>
            <person name="Gong G."/>
            <person name="Vandamme P."/>
            <person name="Holcombe H.R."/>
            <person name="Paster B.J."/>
            <person name="Fox J.G."/>
        </authorList>
    </citation>
    <scope>NUCLEOTIDE SEQUENCE [LARGE SCALE GENOMIC DNA]</scope>
    <source>
        <strain evidence="9 10">MIT 97-6194</strain>
    </source>
</reference>
<feature type="binding site" evidence="7">
    <location>
        <position position="74"/>
    </location>
    <ligand>
        <name>S-adenosyl-L-methionine</name>
        <dbReference type="ChEBI" id="CHEBI:59789"/>
    </ligand>
</feature>
<reference evidence="9 10" key="1">
    <citation type="journal article" date="2014" name="Genome Announc.">
        <title>Draft genome sequences of eight enterohepatic helicobacter species isolated from both laboratory and wild rodents.</title>
        <authorList>
            <person name="Sheh A."/>
            <person name="Shen Z."/>
            <person name="Fox J.G."/>
        </authorList>
    </citation>
    <scope>NUCLEOTIDE SEQUENCE [LARGE SCALE GENOMIC DNA]</scope>
    <source>
        <strain evidence="9 10">MIT 97-6194</strain>
    </source>
</reference>
<keyword evidence="5 7" id="KW-0808">Transferase</keyword>
<feature type="binding site" evidence="7">
    <location>
        <position position="140"/>
    </location>
    <ligand>
        <name>S-adenosyl-L-methionine</name>
        <dbReference type="ChEBI" id="CHEBI:59789"/>
    </ligand>
</feature>
<dbReference type="EC" id="2.1.1.199" evidence="7"/>
<keyword evidence="6 7" id="KW-0949">S-adenosyl-L-methionine</keyword>
<comment type="subcellular location">
    <subcellularLocation>
        <location evidence="7">Cytoplasm</location>
    </subcellularLocation>
</comment>
<dbReference type="Proteomes" id="UP000477070">
    <property type="component" value="Unassembled WGS sequence"/>
</dbReference>
<evidence type="ECO:0000313" key="10">
    <source>
        <dbReference type="Proteomes" id="UP000029714"/>
    </source>
</evidence>
<keyword evidence="4 7" id="KW-0489">Methyltransferase</keyword>
<sequence>MIKDSNSPHIPVLLNEVLETFNRILNSKNPNFLGDKVIESNNQFPLIIDCTLGYGGHSRKLLQSYPRLKIIGIDRDLDSIKYNENLCDEFNDRIYIVKGAFGEMLPLILNEFLRPKSSNISNIIESSFLENVKLVGILADIGVSSLQFDNINRGFSFNSIALDMRMDVSQNLSANEILNTYNRLELEKIFSEYGEIKEYKKLVNLILLERENLRKNSKNPNFSSEILHAIALKLNHKKSIHPLTLIYQALRIAVNDELGELKRLLKACENLANCLLCVISFHSLEDRIIKETFKIWAKNCVCDENVMKCECGNNHAKGQILYKKPLVASASEIKSNPRSRSAKLRAFYFFKD</sequence>
<dbReference type="InterPro" id="IPR002903">
    <property type="entry name" value="RsmH"/>
</dbReference>
<comment type="function">
    <text evidence="7">Specifically methylates the N4 position of cytidine in position 1402 (C1402) of 16S rRNA.</text>
</comment>
<feature type="binding site" evidence="7">
    <location>
        <position position="101"/>
    </location>
    <ligand>
        <name>S-adenosyl-L-methionine</name>
        <dbReference type="ChEBI" id="CHEBI:59789"/>
    </ligand>
</feature>
<evidence type="ECO:0000313" key="8">
    <source>
        <dbReference type="EMBL" id="MWV70720.1"/>
    </source>
</evidence>
<proteinExistence type="inferred from homology"/>
<dbReference type="HAMAP" id="MF_01007">
    <property type="entry name" value="16SrRNA_methyltr_H"/>
    <property type="match status" value="1"/>
</dbReference>
<dbReference type="SUPFAM" id="SSF81799">
    <property type="entry name" value="Putative methyltransferase TM0872, insert domain"/>
    <property type="match status" value="1"/>
</dbReference>
<protein>
    <recommendedName>
        <fullName evidence="7">Ribosomal RNA small subunit methyltransferase H</fullName>
        <ecNumber evidence="7">2.1.1.199</ecNumber>
    </recommendedName>
    <alternativeName>
        <fullName evidence="7">16S rRNA m(4)C1402 methyltransferase</fullName>
    </alternativeName>
    <alternativeName>
        <fullName evidence="7">rRNA (cytosine-N(4)-)-methyltransferase RsmH</fullName>
    </alternativeName>
</protein>
<dbReference type="PANTHER" id="PTHR11265:SF0">
    <property type="entry name" value="12S RRNA N4-METHYLCYTIDINE METHYLTRANSFERASE"/>
    <property type="match status" value="1"/>
</dbReference>
<keyword evidence="2 7" id="KW-0963">Cytoplasm</keyword>
<comment type="catalytic activity">
    <reaction evidence="7">
        <text>cytidine(1402) in 16S rRNA + S-adenosyl-L-methionine = N(4)-methylcytidine(1402) in 16S rRNA + S-adenosyl-L-homocysteine + H(+)</text>
        <dbReference type="Rhea" id="RHEA:42928"/>
        <dbReference type="Rhea" id="RHEA-COMP:10286"/>
        <dbReference type="Rhea" id="RHEA-COMP:10287"/>
        <dbReference type="ChEBI" id="CHEBI:15378"/>
        <dbReference type="ChEBI" id="CHEBI:57856"/>
        <dbReference type="ChEBI" id="CHEBI:59789"/>
        <dbReference type="ChEBI" id="CHEBI:74506"/>
        <dbReference type="ChEBI" id="CHEBI:82748"/>
        <dbReference type="EC" id="2.1.1.199"/>
    </reaction>
</comment>
<dbReference type="Gene3D" id="3.40.50.150">
    <property type="entry name" value="Vaccinia Virus protein VP39"/>
    <property type="match status" value="1"/>
</dbReference>
<dbReference type="Proteomes" id="UP000029714">
    <property type="component" value="Unassembled WGS sequence"/>
</dbReference>
<comment type="similarity">
    <text evidence="1 7">Belongs to the methyltransferase superfamily. RsmH family.</text>
</comment>
<feature type="binding site" evidence="7">
    <location>
        <begin position="55"/>
        <end position="57"/>
    </location>
    <ligand>
        <name>S-adenosyl-L-methionine</name>
        <dbReference type="ChEBI" id="CHEBI:59789"/>
    </ligand>
</feature>
<organism evidence="9 10">
    <name type="scientific">Helicobacter saguini</name>
    <dbReference type="NCBI Taxonomy" id="1548018"/>
    <lineage>
        <taxon>Bacteria</taxon>
        <taxon>Pseudomonadati</taxon>
        <taxon>Campylobacterota</taxon>
        <taxon>Epsilonproteobacteria</taxon>
        <taxon>Campylobacterales</taxon>
        <taxon>Helicobacteraceae</taxon>
        <taxon>Helicobacter</taxon>
    </lineage>
</organism>
<dbReference type="GO" id="GO:0070475">
    <property type="term" value="P:rRNA base methylation"/>
    <property type="evidence" value="ECO:0007669"/>
    <property type="project" value="UniProtKB-UniRule"/>
</dbReference>
<dbReference type="GO" id="GO:0005737">
    <property type="term" value="C:cytoplasm"/>
    <property type="evidence" value="ECO:0007669"/>
    <property type="project" value="UniProtKB-SubCell"/>
</dbReference>
<keyword evidence="10" id="KW-1185">Reference proteome</keyword>
<dbReference type="STRING" id="1548018.LS64_09750"/>
<evidence type="ECO:0000256" key="6">
    <source>
        <dbReference type="ARBA" id="ARBA00022691"/>
    </source>
</evidence>
<evidence type="ECO:0000256" key="4">
    <source>
        <dbReference type="ARBA" id="ARBA00022603"/>
    </source>
</evidence>
<gene>
    <name evidence="7 9" type="primary">rsmH</name>
    <name evidence="8" type="ORF">DCO61_12190</name>
    <name evidence="9" type="ORF">LS64_005235</name>
</gene>
<dbReference type="AlphaFoldDB" id="A0A347VP44"/>
<dbReference type="SUPFAM" id="SSF53335">
    <property type="entry name" value="S-adenosyl-L-methionine-dependent methyltransferases"/>
    <property type="match status" value="1"/>
</dbReference>